<dbReference type="Proteomes" id="UP000177579">
    <property type="component" value="Unassembled WGS sequence"/>
</dbReference>
<sequence>MDIKDLLADARNLTDRDFHRRLESLVIHNYKYKNLDKENRELVMGLLKKYQKYLKRGIGISDTMIRKEMYELYRNRIKLNLDEPDMKDIKEILEGFQN</sequence>
<gene>
    <name evidence="1" type="ORF">A2531_06690</name>
</gene>
<name>A0A1F5TPT2_9BACT</name>
<dbReference type="EMBL" id="MFGO01000019">
    <property type="protein sequence ID" value="OGF40839.1"/>
    <property type="molecule type" value="Genomic_DNA"/>
</dbReference>
<reference evidence="1 2" key="1">
    <citation type="journal article" date="2016" name="Nat. Commun.">
        <title>Thousands of microbial genomes shed light on interconnected biogeochemical processes in an aquifer system.</title>
        <authorList>
            <person name="Anantharaman K."/>
            <person name="Brown C.T."/>
            <person name="Hug L.A."/>
            <person name="Sharon I."/>
            <person name="Castelle C.J."/>
            <person name="Probst A.J."/>
            <person name="Thomas B.C."/>
            <person name="Singh A."/>
            <person name="Wilkins M.J."/>
            <person name="Karaoz U."/>
            <person name="Brodie E.L."/>
            <person name="Williams K.H."/>
            <person name="Hubbard S.S."/>
            <person name="Banfield J.F."/>
        </authorList>
    </citation>
    <scope>NUCLEOTIDE SEQUENCE [LARGE SCALE GENOMIC DNA]</scope>
</reference>
<protein>
    <submittedName>
        <fullName evidence="1">Uncharacterized protein</fullName>
    </submittedName>
</protein>
<organism evidence="1 2">
    <name type="scientific">Candidatus Falkowbacteria bacterium RIFOXYD2_FULL_34_120</name>
    <dbReference type="NCBI Taxonomy" id="1798007"/>
    <lineage>
        <taxon>Bacteria</taxon>
        <taxon>Candidatus Falkowiibacteriota</taxon>
    </lineage>
</organism>
<evidence type="ECO:0000313" key="2">
    <source>
        <dbReference type="Proteomes" id="UP000177579"/>
    </source>
</evidence>
<dbReference type="AlphaFoldDB" id="A0A1F5TPT2"/>
<comment type="caution">
    <text evidence="1">The sequence shown here is derived from an EMBL/GenBank/DDBJ whole genome shotgun (WGS) entry which is preliminary data.</text>
</comment>
<accession>A0A1F5TPT2</accession>
<proteinExistence type="predicted"/>
<evidence type="ECO:0000313" key="1">
    <source>
        <dbReference type="EMBL" id="OGF40839.1"/>
    </source>
</evidence>